<dbReference type="Pfam" id="PF20266">
    <property type="entry name" value="Mab-21_C"/>
    <property type="match status" value="1"/>
</dbReference>
<comment type="similarity">
    <text evidence="2">Belongs to the mab-21 family.</text>
</comment>
<evidence type="ECO:0000259" key="7">
    <source>
        <dbReference type="Pfam" id="PF20266"/>
    </source>
</evidence>
<comment type="cofactor">
    <cofactor evidence="1">
        <name>Mg(2+)</name>
        <dbReference type="ChEBI" id="CHEBI:18420"/>
    </cofactor>
</comment>
<evidence type="ECO:0000313" key="8">
    <source>
        <dbReference type="EMBL" id="CAC5410460.1"/>
    </source>
</evidence>
<accession>A0A6J8DUK8</accession>
<keyword evidence="4" id="KW-0548">Nucleotidyltransferase</keyword>
<dbReference type="GO" id="GO:0046872">
    <property type="term" value="F:metal ion binding"/>
    <property type="evidence" value="ECO:0007669"/>
    <property type="project" value="UniProtKB-KW"/>
</dbReference>
<dbReference type="Proteomes" id="UP000507470">
    <property type="component" value="Unassembled WGS sequence"/>
</dbReference>
<dbReference type="AlphaFoldDB" id="A0A6J8DUK8"/>
<dbReference type="InterPro" id="IPR046906">
    <property type="entry name" value="Mab-21_HhH/H2TH-like"/>
</dbReference>
<dbReference type="SMART" id="SM01265">
    <property type="entry name" value="Mab-21"/>
    <property type="match status" value="1"/>
</dbReference>
<keyword evidence="3" id="KW-0808">Transferase</keyword>
<evidence type="ECO:0000256" key="4">
    <source>
        <dbReference type="ARBA" id="ARBA00022695"/>
    </source>
</evidence>
<sequence length="699" mass="80002">MNEECESSKQEEEISMREMEELKKCKSDPASRIPKVISMVSDLQKVVANSDGTDHSSFVDREVVQAIMEQIMINSNGQDTESNMQSAYQYLQRKLQYFYKMLEDQCKKVPNDARQLRYCKYITKFASHFGKEWCMVAGSTTEGTRLRSNMNEGDFDYLIISGVSIPTDALEHRQDLPCFVHVRGDKIQHSFSHNLVDGKYLHSRILKEVDREAFKILRGLFQVFTMPFDSKGKDSHNVDFNREAKPGMCKEHYVGFQLVGEDAENINMRKQDTDLRATNNYFQSVMDSSDLSPSMKSLLTNLLSILAETEPNDESSTAMGQTFGGLIEGAIFDSAIDNPTSFQPKRTKQSTEENDRNCIEDSSSKKVCRVKFNYKSSKDFIAAFPLEGKLKCLEEWRLRILTSDKVLWPSLEIVEKICQSEMYVVAKPAIVKPSADIDFCLGFNQAELILASDLSSDQRLCVLLLKALQKGYLKHYSSLLTTFHWKTAFYHQCGQIDPDLFDRHSTILLALESVLSYMIECLDRRYLKHYFLESNLIAHITETEANEIREKIKEIIADPEAALQVYFDMNKECERSKQEEEISMKEMEEMKKRRNDPSNKKPADNIISMMTDLQKVATSNDSKLTKAIIDTLYLVIEEETDIPFVRPNTTEKQCSLNELLAHVTSYSTTNFSSRNEKKKALEDLKANAFASVLSSLPSK</sequence>
<evidence type="ECO:0000256" key="5">
    <source>
        <dbReference type="ARBA" id="ARBA00022723"/>
    </source>
</evidence>
<evidence type="ECO:0000256" key="6">
    <source>
        <dbReference type="ARBA" id="ARBA00022842"/>
    </source>
</evidence>
<feature type="domain" description="Mab-21-like HhH/H2TH-like" evidence="7">
    <location>
        <begin position="459"/>
        <end position="553"/>
    </location>
</feature>
<dbReference type="InterPro" id="IPR024810">
    <property type="entry name" value="MAB21L/cGLR"/>
</dbReference>
<organism evidence="8 9">
    <name type="scientific">Mytilus coruscus</name>
    <name type="common">Sea mussel</name>
    <dbReference type="NCBI Taxonomy" id="42192"/>
    <lineage>
        <taxon>Eukaryota</taxon>
        <taxon>Metazoa</taxon>
        <taxon>Spiralia</taxon>
        <taxon>Lophotrochozoa</taxon>
        <taxon>Mollusca</taxon>
        <taxon>Bivalvia</taxon>
        <taxon>Autobranchia</taxon>
        <taxon>Pteriomorphia</taxon>
        <taxon>Mytilida</taxon>
        <taxon>Mytiloidea</taxon>
        <taxon>Mytilidae</taxon>
        <taxon>Mytilinae</taxon>
        <taxon>Mytilus</taxon>
    </lineage>
</organism>
<evidence type="ECO:0000256" key="1">
    <source>
        <dbReference type="ARBA" id="ARBA00001946"/>
    </source>
</evidence>
<dbReference type="Gene3D" id="1.10.1410.40">
    <property type="match status" value="1"/>
</dbReference>
<gene>
    <name evidence="8" type="ORF">MCOR_43644</name>
</gene>
<keyword evidence="9" id="KW-1185">Reference proteome</keyword>
<protein>
    <recommendedName>
        <fullName evidence="7">Mab-21-like HhH/H2TH-like domain-containing protein</fullName>
    </recommendedName>
</protein>
<proteinExistence type="inferred from homology"/>
<evidence type="ECO:0000256" key="2">
    <source>
        <dbReference type="ARBA" id="ARBA00008307"/>
    </source>
</evidence>
<keyword evidence="6" id="KW-0460">Magnesium</keyword>
<keyword evidence="5" id="KW-0479">Metal-binding</keyword>
<dbReference type="PANTHER" id="PTHR10656:SF42">
    <property type="entry name" value="CYCLIC GMP-AMP SYNTHASE-LIKE PROTEIN-RELATED"/>
    <property type="match status" value="1"/>
</dbReference>
<name>A0A6J8DUK8_MYTCO</name>
<dbReference type="GO" id="GO:0016779">
    <property type="term" value="F:nucleotidyltransferase activity"/>
    <property type="evidence" value="ECO:0007669"/>
    <property type="project" value="UniProtKB-KW"/>
</dbReference>
<evidence type="ECO:0000256" key="3">
    <source>
        <dbReference type="ARBA" id="ARBA00022679"/>
    </source>
</evidence>
<reference evidence="8 9" key="1">
    <citation type="submission" date="2020-06" db="EMBL/GenBank/DDBJ databases">
        <authorList>
            <person name="Li R."/>
            <person name="Bekaert M."/>
        </authorList>
    </citation>
    <scope>NUCLEOTIDE SEQUENCE [LARGE SCALE GENOMIC DNA]</scope>
    <source>
        <strain evidence="9">wild</strain>
    </source>
</reference>
<dbReference type="OrthoDB" id="6130377at2759"/>
<evidence type="ECO:0000313" key="9">
    <source>
        <dbReference type="Proteomes" id="UP000507470"/>
    </source>
</evidence>
<dbReference type="EMBL" id="CACVKT020007771">
    <property type="protein sequence ID" value="CAC5410460.1"/>
    <property type="molecule type" value="Genomic_DNA"/>
</dbReference>
<dbReference type="PANTHER" id="PTHR10656">
    <property type="entry name" value="CELL FATE DETERMINING PROTEIN MAB21-RELATED"/>
    <property type="match status" value="1"/>
</dbReference>